<dbReference type="EMBL" id="KQ416816">
    <property type="protein sequence ID" value="KOF95042.1"/>
    <property type="molecule type" value="Genomic_DNA"/>
</dbReference>
<evidence type="ECO:0000313" key="1">
    <source>
        <dbReference type="EMBL" id="KOF95042.1"/>
    </source>
</evidence>
<accession>A0A0L8I0P7</accession>
<dbReference type="STRING" id="37653.A0A0L8I0P7"/>
<dbReference type="GO" id="GO:0003676">
    <property type="term" value="F:nucleic acid binding"/>
    <property type="evidence" value="ECO:0007669"/>
    <property type="project" value="InterPro"/>
</dbReference>
<sequence>MELSIPQTSIRRIITQIGLKPYRPQLIHGLLEDDPDRQLQFSEIMLKKIEENPGILDNIVWSDEASFKLSGHINRHNCVYWYSENMHLTLEQQLNQPGVNVWGGISSSGVYGPFSFGRNNDRR</sequence>
<dbReference type="PANTHER" id="PTHR47326:SF1">
    <property type="entry name" value="HTH PSQ-TYPE DOMAIN-CONTAINING PROTEIN"/>
    <property type="match status" value="1"/>
</dbReference>
<gene>
    <name evidence="1" type="ORF">OCBIM_22039724mg</name>
</gene>
<proteinExistence type="predicted"/>
<organism evidence="1">
    <name type="scientific">Octopus bimaculoides</name>
    <name type="common">California two-spotted octopus</name>
    <dbReference type="NCBI Taxonomy" id="37653"/>
    <lineage>
        <taxon>Eukaryota</taxon>
        <taxon>Metazoa</taxon>
        <taxon>Spiralia</taxon>
        <taxon>Lophotrochozoa</taxon>
        <taxon>Mollusca</taxon>
        <taxon>Cephalopoda</taxon>
        <taxon>Coleoidea</taxon>
        <taxon>Octopodiformes</taxon>
        <taxon>Octopoda</taxon>
        <taxon>Incirrata</taxon>
        <taxon>Octopodidae</taxon>
        <taxon>Octopus</taxon>
    </lineage>
</organism>
<reference evidence="1" key="1">
    <citation type="submission" date="2015-07" db="EMBL/GenBank/DDBJ databases">
        <title>MeaNS - Measles Nucleotide Surveillance Program.</title>
        <authorList>
            <person name="Tran T."/>
            <person name="Druce J."/>
        </authorList>
    </citation>
    <scope>NUCLEOTIDE SEQUENCE</scope>
    <source>
        <strain evidence="1">UCB-OBI-ISO-001</strain>
        <tissue evidence="1">Gonad</tissue>
    </source>
</reference>
<dbReference type="InterPro" id="IPR036397">
    <property type="entry name" value="RNaseH_sf"/>
</dbReference>
<dbReference type="AlphaFoldDB" id="A0A0L8I0P7"/>
<name>A0A0L8I0P7_OCTBM</name>
<evidence type="ECO:0008006" key="2">
    <source>
        <dbReference type="Google" id="ProtNLM"/>
    </source>
</evidence>
<dbReference type="PANTHER" id="PTHR47326">
    <property type="entry name" value="TRANSPOSABLE ELEMENT TC3 TRANSPOSASE-LIKE PROTEIN"/>
    <property type="match status" value="1"/>
</dbReference>
<dbReference type="Gene3D" id="3.30.420.10">
    <property type="entry name" value="Ribonuclease H-like superfamily/Ribonuclease H"/>
    <property type="match status" value="1"/>
</dbReference>
<protein>
    <recommendedName>
        <fullName evidence="2">Transposase Tc1-like domain-containing protein</fullName>
    </recommendedName>
</protein>
<dbReference type="OrthoDB" id="10024116at2759"/>